<keyword evidence="12" id="KW-0472">Membrane</keyword>
<evidence type="ECO:0000256" key="5">
    <source>
        <dbReference type="ARBA" id="ARBA00022617"/>
    </source>
</evidence>
<evidence type="ECO:0000256" key="3">
    <source>
        <dbReference type="ARBA" id="ARBA00004721"/>
    </source>
</evidence>
<keyword evidence="14" id="KW-1185">Reference proteome</keyword>
<protein>
    <recommendedName>
        <fullName evidence="15">Cytochrome P450</fullName>
    </recommendedName>
</protein>
<comment type="similarity">
    <text evidence="4">Belongs to the cytochrome P450 family.</text>
</comment>
<proteinExistence type="inferred from homology"/>
<dbReference type="InterPro" id="IPR001128">
    <property type="entry name" value="Cyt_P450"/>
</dbReference>
<dbReference type="InterPro" id="IPR050121">
    <property type="entry name" value="Cytochrome_P450_monoxygenase"/>
</dbReference>
<dbReference type="GO" id="GO:0016020">
    <property type="term" value="C:membrane"/>
    <property type="evidence" value="ECO:0007669"/>
    <property type="project" value="UniProtKB-SubCell"/>
</dbReference>
<evidence type="ECO:0000256" key="4">
    <source>
        <dbReference type="ARBA" id="ARBA00010617"/>
    </source>
</evidence>
<accession>A0A8H4QPA2</accession>
<reference evidence="13 14" key="1">
    <citation type="submission" date="2019-12" db="EMBL/GenBank/DDBJ databases">
        <authorList>
            <person name="Floudas D."/>
            <person name="Bentzer J."/>
            <person name="Ahren D."/>
            <person name="Johansson T."/>
            <person name="Persson P."/>
            <person name="Tunlid A."/>
        </authorList>
    </citation>
    <scope>NUCLEOTIDE SEQUENCE [LARGE SCALE GENOMIC DNA]</scope>
    <source>
        <strain evidence="13 14">CBS 102.39</strain>
    </source>
</reference>
<sequence length="567" mass="63780">MTFSVVQPLVILGLSWACWRILRPRLFPSALRNLPGPDGGSWLSGHLNKMMNTTAWDYHLKTLRQFGATSLVKGVFGSDDIYTFDPKALHHILVKDHNVIWDETDSFVAGNKTFFGEGIFTSLGERHRRQRKMLNPVFSINHMREMVLIFYEVAHKVEQAFSNKVANGPQEIDVMDWMTRLALELIGQSGLGYTFDELTETSQPHRYAQAAKQLIPSQTENTVVIQTILPYITNIGTPKFRRWIVDHFPSKGVKRMRDIVDVLHETSVEIYESKLTAIKKGDEALAAQIGKGKDIISILLKANMKAEDDDKLSEEELLGQVTSLTFAATDTTSGALTRTFHLLAQHKDAQAKVREEIRNARKANGGQDIDYDTLVALPYLDAICRETLRLARQDGILPLMTPVRGKDGKMITELEVPKGTIAHISILNANTNPDLWGPDAGEWKPERWLNPLPQALIDARIPGVYSHLYLLSTSFTYSPTDHAFSFIRMTFLGGGRSCIYNVLIHYTSSGFKFSQLEMKVVLVLMLEKFEFSLSDKNIYWQMTGITTPNLDATSTLPTLPLIVGKAK</sequence>
<dbReference type="SUPFAM" id="SSF48264">
    <property type="entry name" value="Cytochrome P450"/>
    <property type="match status" value="1"/>
</dbReference>
<dbReference type="GO" id="GO:0005506">
    <property type="term" value="F:iron ion binding"/>
    <property type="evidence" value="ECO:0007669"/>
    <property type="project" value="InterPro"/>
</dbReference>
<comment type="pathway">
    <text evidence="3">Secondary metabolite biosynthesis; terpenoid biosynthesis.</text>
</comment>
<comment type="caution">
    <text evidence="13">The sequence shown here is derived from an EMBL/GenBank/DDBJ whole genome shotgun (WGS) entry which is preliminary data.</text>
</comment>
<keyword evidence="9" id="KW-0560">Oxidoreductase</keyword>
<comment type="subcellular location">
    <subcellularLocation>
        <location evidence="2">Membrane</location>
    </subcellularLocation>
</comment>
<keyword evidence="8" id="KW-1133">Transmembrane helix</keyword>
<dbReference type="AlphaFoldDB" id="A0A8H4QPA2"/>
<evidence type="ECO:0000256" key="11">
    <source>
        <dbReference type="ARBA" id="ARBA00023033"/>
    </source>
</evidence>
<evidence type="ECO:0000313" key="14">
    <source>
        <dbReference type="Proteomes" id="UP000521872"/>
    </source>
</evidence>
<organism evidence="13 14">
    <name type="scientific">Agrocybe pediades</name>
    <dbReference type="NCBI Taxonomy" id="84607"/>
    <lineage>
        <taxon>Eukaryota</taxon>
        <taxon>Fungi</taxon>
        <taxon>Dikarya</taxon>
        <taxon>Basidiomycota</taxon>
        <taxon>Agaricomycotina</taxon>
        <taxon>Agaricomycetes</taxon>
        <taxon>Agaricomycetidae</taxon>
        <taxon>Agaricales</taxon>
        <taxon>Agaricineae</taxon>
        <taxon>Strophariaceae</taxon>
        <taxon>Agrocybe</taxon>
    </lineage>
</organism>
<comment type="cofactor">
    <cofactor evidence="1">
        <name>heme</name>
        <dbReference type="ChEBI" id="CHEBI:30413"/>
    </cofactor>
</comment>
<evidence type="ECO:0008006" key="15">
    <source>
        <dbReference type="Google" id="ProtNLM"/>
    </source>
</evidence>
<dbReference type="InterPro" id="IPR036396">
    <property type="entry name" value="Cyt_P450_sf"/>
</dbReference>
<evidence type="ECO:0000256" key="12">
    <source>
        <dbReference type="ARBA" id="ARBA00023136"/>
    </source>
</evidence>
<dbReference type="Gene3D" id="1.10.630.10">
    <property type="entry name" value="Cytochrome P450"/>
    <property type="match status" value="1"/>
</dbReference>
<evidence type="ECO:0000256" key="1">
    <source>
        <dbReference type="ARBA" id="ARBA00001971"/>
    </source>
</evidence>
<dbReference type="Proteomes" id="UP000521872">
    <property type="component" value="Unassembled WGS sequence"/>
</dbReference>
<dbReference type="EMBL" id="JAACJL010000045">
    <property type="protein sequence ID" value="KAF4613942.1"/>
    <property type="molecule type" value="Genomic_DNA"/>
</dbReference>
<keyword evidence="6" id="KW-0812">Transmembrane</keyword>
<evidence type="ECO:0000256" key="9">
    <source>
        <dbReference type="ARBA" id="ARBA00023002"/>
    </source>
</evidence>
<gene>
    <name evidence="13" type="ORF">D9613_007571</name>
</gene>
<dbReference type="Pfam" id="PF00067">
    <property type="entry name" value="p450"/>
    <property type="match status" value="1"/>
</dbReference>
<evidence type="ECO:0000256" key="2">
    <source>
        <dbReference type="ARBA" id="ARBA00004370"/>
    </source>
</evidence>
<keyword evidence="5" id="KW-0349">Heme</keyword>
<keyword evidence="7" id="KW-0479">Metal-binding</keyword>
<evidence type="ECO:0000256" key="8">
    <source>
        <dbReference type="ARBA" id="ARBA00022989"/>
    </source>
</evidence>
<keyword evidence="10" id="KW-0408">Iron</keyword>
<dbReference type="GO" id="GO:0020037">
    <property type="term" value="F:heme binding"/>
    <property type="evidence" value="ECO:0007669"/>
    <property type="project" value="InterPro"/>
</dbReference>
<evidence type="ECO:0000256" key="7">
    <source>
        <dbReference type="ARBA" id="ARBA00022723"/>
    </source>
</evidence>
<name>A0A8H4QPA2_9AGAR</name>
<dbReference type="GO" id="GO:0004497">
    <property type="term" value="F:monooxygenase activity"/>
    <property type="evidence" value="ECO:0007669"/>
    <property type="project" value="UniProtKB-KW"/>
</dbReference>
<evidence type="ECO:0000256" key="6">
    <source>
        <dbReference type="ARBA" id="ARBA00022692"/>
    </source>
</evidence>
<dbReference type="PANTHER" id="PTHR24305:SF166">
    <property type="entry name" value="CYTOCHROME P450 12A4, MITOCHONDRIAL-RELATED"/>
    <property type="match status" value="1"/>
</dbReference>
<dbReference type="PANTHER" id="PTHR24305">
    <property type="entry name" value="CYTOCHROME P450"/>
    <property type="match status" value="1"/>
</dbReference>
<dbReference type="CDD" id="cd11069">
    <property type="entry name" value="CYP_FUM15-like"/>
    <property type="match status" value="1"/>
</dbReference>
<evidence type="ECO:0000313" key="13">
    <source>
        <dbReference type="EMBL" id="KAF4613942.1"/>
    </source>
</evidence>
<dbReference type="GO" id="GO:0016705">
    <property type="term" value="F:oxidoreductase activity, acting on paired donors, with incorporation or reduction of molecular oxygen"/>
    <property type="evidence" value="ECO:0007669"/>
    <property type="project" value="InterPro"/>
</dbReference>
<evidence type="ECO:0000256" key="10">
    <source>
        <dbReference type="ARBA" id="ARBA00023004"/>
    </source>
</evidence>
<keyword evidence="11" id="KW-0503">Monooxygenase</keyword>